<dbReference type="PANTHER" id="PTHR43090">
    <property type="entry name" value="1-(5-PHOSPHORIBOSYL)-5-[(5-PHOSPHORIBOSYLAMINO)METHYLIDENEAMINO] IMIDAZOLE-4-CARBOXAMIDE ISOMERASE"/>
    <property type="match status" value="1"/>
</dbReference>
<evidence type="ECO:0000256" key="12">
    <source>
        <dbReference type="RuleBase" id="RU003657"/>
    </source>
</evidence>
<evidence type="ECO:0000256" key="3">
    <source>
        <dbReference type="ARBA" id="ARBA00005133"/>
    </source>
</evidence>
<keyword evidence="9 11" id="KW-0368">Histidine biosynthesis</keyword>
<evidence type="ECO:0000259" key="13">
    <source>
        <dbReference type="PROSITE" id="PS51462"/>
    </source>
</evidence>
<evidence type="ECO:0000256" key="9">
    <source>
        <dbReference type="ARBA" id="ARBA00023102"/>
    </source>
</evidence>
<dbReference type="InterPro" id="IPR023016">
    <property type="entry name" value="HisA/PriA"/>
</dbReference>
<evidence type="ECO:0000256" key="5">
    <source>
        <dbReference type="ARBA" id="ARBA00022490"/>
    </source>
</evidence>
<dbReference type="GO" id="GO:0008796">
    <property type="term" value="F:bis(5'-nucleosyl)-tetraphosphatase activity"/>
    <property type="evidence" value="ECO:0007669"/>
    <property type="project" value="InterPro"/>
</dbReference>
<dbReference type="UniPathway" id="UPA00031">
    <property type="reaction ID" value="UER00009"/>
</dbReference>
<evidence type="ECO:0000256" key="4">
    <source>
        <dbReference type="ARBA" id="ARBA00009667"/>
    </source>
</evidence>
<dbReference type="InterPro" id="IPR044524">
    <property type="entry name" value="Isoase_HisA-like"/>
</dbReference>
<evidence type="ECO:0000256" key="10">
    <source>
        <dbReference type="ARBA" id="ARBA00023235"/>
    </source>
</evidence>
<dbReference type="InterPro" id="IPR013785">
    <property type="entry name" value="Aldolase_TIM"/>
</dbReference>
<keyword evidence="8" id="KW-0378">Hydrolase</keyword>
<feature type="domain" description="Nudix hydrolase" evidence="13">
    <location>
        <begin position="278"/>
        <end position="412"/>
    </location>
</feature>
<evidence type="ECO:0000256" key="8">
    <source>
        <dbReference type="ARBA" id="ARBA00022801"/>
    </source>
</evidence>
<dbReference type="GO" id="GO:0000166">
    <property type="term" value="F:nucleotide binding"/>
    <property type="evidence" value="ECO:0007669"/>
    <property type="project" value="UniProtKB-KW"/>
</dbReference>
<evidence type="ECO:0000256" key="6">
    <source>
        <dbReference type="ARBA" id="ARBA00022605"/>
    </source>
</evidence>
<dbReference type="Gene3D" id="3.90.79.10">
    <property type="entry name" value="Nucleoside Triphosphate Pyrophosphohydrolase"/>
    <property type="match status" value="1"/>
</dbReference>
<dbReference type="GO" id="GO:0005737">
    <property type="term" value="C:cytoplasm"/>
    <property type="evidence" value="ECO:0007669"/>
    <property type="project" value="UniProtKB-SubCell"/>
</dbReference>
<comment type="catalytic activity">
    <reaction evidence="1 11">
        <text>1-(5-phospho-beta-D-ribosyl)-5-[(5-phospho-beta-D-ribosylamino)methylideneamino]imidazole-4-carboxamide = 5-[(5-phospho-1-deoxy-D-ribulos-1-ylimino)methylamino]-1-(5-phospho-beta-D-ribosyl)imidazole-4-carboxamide</text>
        <dbReference type="Rhea" id="RHEA:15469"/>
        <dbReference type="ChEBI" id="CHEBI:58435"/>
        <dbReference type="ChEBI" id="CHEBI:58525"/>
        <dbReference type="EC" id="5.3.1.16"/>
    </reaction>
</comment>
<protein>
    <recommendedName>
        <fullName evidence="11">1-(5-phosphoribosyl)-5-[(5-phosphoribosylamino)methylideneamino] imidazole-4-carboxamide isomerase</fullName>
        <ecNumber evidence="11">5.3.1.16</ecNumber>
    </recommendedName>
    <alternativeName>
        <fullName evidence="11">Phosphoribosylformimino-5-aminoimidazole carboxamide ribotide isomerase</fullName>
    </alternativeName>
</protein>
<comment type="caution">
    <text evidence="14">The sequence shown here is derived from an EMBL/GenBank/DDBJ whole genome shotgun (WGS) entry which is preliminary data.</text>
</comment>
<feature type="active site" description="Proton donor" evidence="11">
    <location>
        <position position="164"/>
    </location>
</feature>
<dbReference type="InterPro" id="IPR020084">
    <property type="entry name" value="NUDIX_hydrolase_CS"/>
</dbReference>
<comment type="similarity">
    <text evidence="4 11 12">Belongs to the HisA/HisF family.</text>
</comment>
<keyword evidence="7" id="KW-0547">Nucleotide-binding</keyword>
<comment type="pathway">
    <text evidence="3 11">Amino-acid biosynthesis; L-histidine biosynthesis; L-histidine from 5-phospho-alpha-D-ribose 1-diphosphate: step 4/9.</text>
</comment>
<dbReference type="CDD" id="cd04732">
    <property type="entry name" value="HisA"/>
    <property type="match status" value="1"/>
</dbReference>
<comment type="subcellular location">
    <subcellularLocation>
        <location evidence="2 11">Cytoplasm</location>
    </subcellularLocation>
</comment>
<proteinExistence type="inferred from homology"/>
<sequence>MIIYPAIDLRQGRCVRLRQGDPAAETVFGDDPAAMARHWAAQGAEWLHVVNLDGALGATQAHLNALHRPSHILIQHPGQSRPVTPEEELEQNLPINLRRLREIRKAVDIPIQFGGGLRTVEDIQLALELGADRVVLGTAAIDNPGLVSEALLRWGPERIVIGIDARDGKVATHGWQTTSDVDVIELGHRMQAMGVKRVIYTDIRRDGMLSGVNIEMTSRLGDVTGLKVIASGGVAGLADIETLKAHEFYNIEGVIVGQALYTGTLDLAEAIRVGHQPLVRRSAGLIPFRWENGEPQFLLLYNLFFEQWQFPRGGRHRNEGDITCARREFSEEAGLPVRKIYDACRTELHYTSVIRGFEVERTIVYYLAEIGPGEIRLGHENHCEARWVSAQEAWELLTETSPEQLPALDAALEFLSHLRV</sequence>
<reference evidence="14" key="1">
    <citation type="journal article" date="2020" name="mSystems">
        <title>Genome- and Community-Level Interaction Insights into Carbon Utilization and Element Cycling Functions of Hydrothermarchaeota in Hydrothermal Sediment.</title>
        <authorList>
            <person name="Zhou Z."/>
            <person name="Liu Y."/>
            <person name="Xu W."/>
            <person name="Pan J."/>
            <person name="Luo Z.H."/>
            <person name="Li M."/>
        </authorList>
    </citation>
    <scope>NUCLEOTIDE SEQUENCE [LARGE SCALE GENOMIC DNA]</scope>
    <source>
        <strain evidence="14">SpSt-289</strain>
    </source>
</reference>
<evidence type="ECO:0000256" key="1">
    <source>
        <dbReference type="ARBA" id="ARBA00000901"/>
    </source>
</evidence>
<dbReference type="InterPro" id="IPR006062">
    <property type="entry name" value="His_biosynth"/>
</dbReference>
<keyword evidence="10 11" id="KW-0413">Isomerase</keyword>
<dbReference type="Pfam" id="PF00293">
    <property type="entry name" value="NUDIX"/>
    <property type="match status" value="1"/>
</dbReference>
<dbReference type="GO" id="GO:0003949">
    <property type="term" value="F:1-(5-phosphoribosyl)-5-[(5-phosphoribosylamino)methylideneamino]imidazole-4-carboxamide isomerase activity"/>
    <property type="evidence" value="ECO:0007669"/>
    <property type="project" value="UniProtKB-UniRule"/>
</dbReference>
<dbReference type="Pfam" id="PF00977">
    <property type="entry name" value="His_biosynth"/>
    <property type="match status" value="2"/>
</dbReference>
<dbReference type="GO" id="GO:0000105">
    <property type="term" value="P:L-histidine biosynthetic process"/>
    <property type="evidence" value="ECO:0007669"/>
    <property type="project" value="UniProtKB-UniRule"/>
</dbReference>
<dbReference type="Gene3D" id="3.20.20.70">
    <property type="entry name" value="Aldolase class I"/>
    <property type="match status" value="2"/>
</dbReference>
<dbReference type="SUPFAM" id="SSF51366">
    <property type="entry name" value="Ribulose-phoshate binding barrel"/>
    <property type="match status" value="1"/>
</dbReference>
<dbReference type="PROSITE" id="PS00893">
    <property type="entry name" value="NUDIX_BOX"/>
    <property type="match status" value="1"/>
</dbReference>
<dbReference type="InterPro" id="IPR000086">
    <property type="entry name" value="NUDIX_hydrolase_dom"/>
</dbReference>
<dbReference type="InterPro" id="IPR011060">
    <property type="entry name" value="RibuloseP-bd_barrel"/>
</dbReference>
<feature type="active site" description="Proton acceptor" evidence="11">
    <location>
        <position position="8"/>
    </location>
</feature>
<dbReference type="InterPro" id="IPR003565">
    <property type="entry name" value="Tetra_PHTase"/>
</dbReference>
<dbReference type="InterPro" id="IPR015797">
    <property type="entry name" value="NUDIX_hydrolase-like_dom_sf"/>
</dbReference>
<dbReference type="PROSITE" id="PS51462">
    <property type="entry name" value="NUDIX"/>
    <property type="match status" value="1"/>
</dbReference>
<dbReference type="CDD" id="cd03428">
    <property type="entry name" value="NUDIX_Ap4A_Nudt2"/>
    <property type="match status" value="1"/>
</dbReference>
<evidence type="ECO:0000313" key="14">
    <source>
        <dbReference type="EMBL" id="HDX31904.1"/>
    </source>
</evidence>
<organism evidence="14">
    <name type="scientific">Caldilinea aerophila</name>
    <dbReference type="NCBI Taxonomy" id="133453"/>
    <lineage>
        <taxon>Bacteria</taxon>
        <taxon>Bacillati</taxon>
        <taxon>Chloroflexota</taxon>
        <taxon>Caldilineae</taxon>
        <taxon>Caldilineales</taxon>
        <taxon>Caldilineaceae</taxon>
        <taxon>Caldilinea</taxon>
    </lineage>
</organism>
<evidence type="ECO:0000256" key="2">
    <source>
        <dbReference type="ARBA" id="ARBA00004496"/>
    </source>
</evidence>
<accession>A0A7C1JDD5</accession>
<dbReference type="EC" id="5.3.1.16" evidence="11"/>
<dbReference type="GO" id="GO:0000162">
    <property type="term" value="P:L-tryptophan biosynthetic process"/>
    <property type="evidence" value="ECO:0007669"/>
    <property type="project" value="TreeGrafter"/>
</dbReference>
<dbReference type="AlphaFoldDB" id="A0A7C1JDD5"/>
<evidence type="ECO:0000256" key="7">
    <source>
        <dbReference type="ARBA" id="ARBA00022741"/>
    </source>
</evidence>
<evidence type="ECO:0000256" key="11">
    <source>
        <dbReference type="HAMAP-Rule" id="MF_01014"/>
    </source>
</evidence>
<gene>
    <name evidence="11" type="primary">hisA</name>
    <name evidence="14" type="ORF">ENQ20_10500</name>
</gene>
<dbReference type="HAMAP" id="MF_01014">
    <property type="entry name" value="HisA"/>
    <property type="match status" value="1"/>
</dbReference>
<dbReference type="PANTHER" id="PTHR43090:SF2">
    <property type="entry name" value="1-(5-PHOSPHORIBOSYL)-5-[(5-PHOSPHORIBOSYLAMINO)METHYLIDENEAMINO] IMIDAZOLE-4-CARBOXAMIDE ISOMERASE"/>
    <property type="match status" value="1"/>
</dbReference>
<dbReference type="SUPFAM" id="SSF55811">
    <property type="entry name" value="Nudix"/>
    <property type="match status" value="1"/>
</dbReference>
<dbReference type="EMBL" id="DSMG01000102">
    <property type="protein sequence ID" value="HDX31904.1"/>
    <property type="molecule type" value="Genomic_DNA"/>
</dbReference>
<keyword evidence="5 11" id="KW-0963">Cytoplasm</keyword>
<name>A0A7C1JDD5_9CHLR</name>
<keyword evidence="6 11" id="KW-0028">Amino-acid biosynthesis</keyword>